<dbReference type="Proteomes" id="UP000266744">
    <property type="component" value="Chromosome"/>
</dbReference>
<dbReference type="Pfam" id="PF04773">
    <property type="entry name" value="FecR"/>
    <property type="match status" value="1"/>
</dbReference>
<proteinExistence type="predicted"/>
<evidence type="ECO:0000313" key="4">
    <source>
        <dbReference type="Proteomes" id="UP000266744"/>
    </source>
</evidence>
<evidence type="ECO:0000313" key="3">
    <source>
        <dbReference type="EMBL" id="ANI30079.1"/>
    </source>
</evidence>
<evidence type="ECO:0000259" key="1">
    <source>
        <dbReference type="Pfam" id="PF04773"/>
    </source>
</evidence>
<dbReference type="RefSeq" id="WP_064515092.1">
    <property type="nucleotide sequence ID" value="NZ_CP010029.1"/>
</dbReference>
<dbReference type="PANTHER" id="PTHR30273:SF2">
    <property type="entry name" value="PROTEIN FECR"/>
    <property type="match status" value="1"/>
</dbReference>
<dbReference type="NCBIfam" id="NF007296">
    <property type="entry name" value="PRK09774.1"/>
    <property type="match status" value="1"/>
</dbReference>
<dbReference type="InterPro" id="IPR032623">
    <property type="entry name" value="FecR_N"/>
</dbReference>
<reference evidence="4" key="1">
    <citation type="journal article" date="2016" name="Toxins">
        <title>The Draft Genome Sequence of the Yersinia entomophaga Entomopathogenic Type Strain MH96T.</title>
        <authorList>
            <person name="Hurst M.R."/>
            <person name="Beattie A."/>
            <person name="Altermann E."/>
            <person name="Moraga R.M."/>
            <person name="Harper L.A."/>
            <person name="Calder J."/>
            <person name="Laugraud A."/>
        </authorList>
    </citation>
    <scope>NUCLEOTIDE SEQUENCE [LARGE SCALE GENOMIC DNA]</scope>
    <source>
        <strain evidence="4">MH96</strain>
    </source>
</reference>
<evidence type="ECO:0000259" key="2">
    <source>
        <dbReference type="Pfam" id="PF16220"/>
    </source>
</evidence>
<feature type="domain" description="FecR protein" evidence="1">
    <location>
        <begin position="114"/>
        <end position="207"/>
    </location>
</feature>
<dbReference type="Pfam" id="PF16220">
    <property type="entry name" value="DUF4880"/>
    <property type="match status" value="1"/>
</dbReference>
<sequence length="321" mass="36022">MSSSLSESQQRALKMAAQWFAALCDENVTSQQKQKWQLWYQQHEDHRWAWQRVEALQGQFHSMPGTFSYQTLNQARQQAEITRRRVLKGLVVFLGVGGSWKAWQSPTGQGLWADARTSTGEIKSLPLSDGSQLFLNTASAADIRYTTDRRLIWLHQGEIGITTAKDLQARPFIVETSQGWMRALGTQFIVRQTGDITQLSVLKHAVEVKLRAAPNQIITVNEGQSVSFSDRDFSALTPLIAGAGSWTQGRLSVSDGRLGDVIEDIARYRHGRLSCDPTVAELRISGTFPLKDTDRLLKILTQTLPVKVQSLTRYWVKVVPA</sequence>
<dbReference type="PIRSF" id="PIRSF018266">
    <property type="entry name" value="FecR"/>
    <property type="match status" value="1"/>
</dbReference>
<dbReference type="InterPro" id="IPR006860">
    <property type="entry name" value="FecR"/>
</dbReference>
<name>A0ABN4PT65_YERET</name>
<dbReference type="Gene3D" id="2.60.120.1440">
    <property type="match status" value="1"/>
</dbReference>
<protein>
    <submittedName>
        <fullName evidence="3">Iron dicitrate transport regulator FecR</fullName>
    </submittedName>
</protein>
<keyword evidence="4" id="KW-1185">Reference proteome</keyword>
<feature type="domain" description="FecR N-terminal" evidence="2">
    <location>
        <begin position="16"/>
        <end position="56"/>
    </location>
</feature>
<organism evidence="3 4">
    <name type="scientific">Yersinia entomophaga</name>
    <dbReference type="NCBI Taxonomy" id="935293"/>
    <lineage>
        <taxon>Bacteria</taxon>
        <taxon>Pseudomonadati</taxon>
        <taxon>Pseudomonadota</taxon>
        <taxon>Gammaproteobacteria</taxon>
        <taxon>Enterobacterales</taxon>
        <taxon>Yersiniaceae</taxon>
        <taxon>Yersinia</taxon>
    </lineage>
</organism>
<dbReference type="InterPro" id="IPR012373">
    <property type="entry name" value="Ferrdict_sens_TM"/>
</dbReference>
<dbReference type="EMBL" id="CP010029">
    <property type="protein sequence ID" value="ANI30079.1"/>
    <property type="molecule type" value="Genomic_DNA"/>
</dbReference>
<dbReference type="PANTHER" id="PTHR30273">
    <property type="entry name" value="PERIPLASMIC SIGNAL SENSOR AND SIGMA FACTOR ACTIVATOR FECR-RELATED"/>
    <property type="match status" value="1"/>
</dbReference>
<accession>A0ABN4PT65</accession>
<gene>
    <name evidence="3" type="ORF">PL78_09630</name>
</gene>